<dbReference type="AlphaFoldDB" id="A0A0R2PJX5"/>
<comment type="caution">
    <text evidence="1">The sequence shown here is derived from an EMBL/GenBank/DDBJ whole genome shotgun (WGS) entry which is preliminary data.</text>
</comment>
<accession>A0A0R2PJX5</accession>
<name>A0A0R2PJX5_9GAMM</name>
<dbReference type="EMBL" id="LIAV01000344">
    <property type="protein sequence ID" value="KRO38351.1"/>
    <property type="molecule type" value="Genomic_DNA"/>
</dbReference>
<proteinExistence type="predicted"/>
<dbReference type="Proteomes" id="UP000050874">
    <property type="component" value="Unassembled WGS sequence"/>
</dbReference>
<evidence type="ECO:0000313" key="2">
    <source>
        <dbReference type="Proteomes" id="UP000050874"/>
    </source>
</evidence>
<sequence>MLLQSAEIQEKHLTVAVSQDKFRNQLQAHALVGQNAVAIANIHGVDIIDVTTVSINAGLELNRINTPTHLFTSHATSNPQALIDEAHLSPGKQKEYETLEFLPKAKFPASFTSITPGLVNFVGDPARFYYGGINLKLDNQLQLSRRLHLNTLLNFGLYNTFDEKNNNPDSRLPHVRTDIVSYLQESSNYISRMQLDYFYSPTSNLYGKMSAGILEDMYGGLGLEVLYKPFDQNFSIGMEAYKVKKRDFDRLEQFLDYEILTGHMNFNYYHPKSRILGTLSFGRYLAGDQGYTLDFSRRLSSGFRVGAFFSKTNVSAELFGEGSFDKGFYFQVPLDLIFNSYRGGFFNFELRPLTRDGGQKLKPGNDLIGVIHSASRNEITWH</sequence>
<dbReference type="Pfam" id="PF06082">
    <property type="entry name" value="YjbH"/>
    <property type="match status" value="1"/>
</dbReference>
<dbReference type="InterPro" id="IPR010344">
    <property type="entry name" value="YbjH"/>
</dbReference>
<reference evidence="2" key="1">
    <citation type="submission" date="2015-10" db="EMBL/GenBank/DDBJ databases">
        <title>Metagenome-Assembled Genomes uncover a global brackish microbiome.</title>
        <authorList>
            <person name="Hugerth L.W."/>
            <person name="Larsson J."/>
            <person name="Alneberg J."/>
            <person name="Lindh M.V."/>
            <person name="Legrand C."/>
            <person name="Pinhassi J."/>
            <person name="Andersson A."/>
        </authorList>
    </citation>
    <scope>NUCLEOTIDE SEQUENCE [LARGE SCALE GENOMIC DNA]</scope>
</reference>
<gene>
    <name evidence="1" type="ORF">ABR63_04165</name>
</gene>
<evidence type="ECO:0000313" key="1">
    <source>
        <dbReference type="EMBL" id="KRO38351.1"/>
    </source>
</evidence>
<organism evidence="1 2">
    <name type="scientific">SAR86 cluster bacterium BACL1 MAG-120920-bin57</name>
    <dbReference type="NCBI Taxonomy" id="1655571"/>
    <lineage>
        <taxon>Bacteria</taxon>
        <taxon>Pseudomonadati</taxon>
        <taxon>Pseudomonadota</taxon>
        <taxon>Gammaproteobacteria</taxon>
        <taxon>SAR86 cluster</taxon>
    </lineage>
</organism>
<protein>
    <submittedName>
        <fullName evidence="1">Uncharacterized protein</fullName>
    </submittedName>
</protein>